<evidence type="ECO:0000313" key="2">
    <source>
        <dbReference type="EMBL" id="AAX24237.1"/>
    </source>
</evidence>
<name>Q5C7Y7_SCHJA</name>
<organism evidence="2">
    <name type="scientific">Schistosoma japonicum</name>
    <name type="common">Blood fluke</name>
    <dbReference type="NCBI Taxonomy" id="6182"/>
    <lineage>
        <taxon>Eukaryota</taxon>
        <taxon>Metazoa</taxon>
        <taxon>Spiralia</taxon>
        <taxon>Lophotrochozoa</taxon>
        <taxon>Platyhelminthes</taxon>
        <taxon>Trematoda</taxon>
        <taxon>Digenea</taxon>
        <taxon>Strigeidida</taxon>
        <taxon>Schistosomatoidea</taxon>
        <taxon>Schistosomatidae</taxon>
        <taxon>Schistosoma</taxon>
    </lineage>
</organism>
<accession>Q5C7Y7</accession>
<proteinExistence type="evidence at transcript level"/>
<reference evidence="2" key="1">
    <citation type="submission" date="2005-03" db="EMBL/GenBank/DDBJ databases">
        <authorList>
            <person name="Han Z."/>
        </authorList>
    </citation>
    <scope>NUCLEOTIDE SEQUENCE</scope>
</reference>
<dbReference type="AlphaFoldDB" id="Q5C7Y7"/>
<keyword evidence="1" id="KW-0812">Transmembrane</keyword>
<sequence>MECLGYVFCNCINYKAFFACLYWIVTTFSSIIIWSQYVSRNRMSH</sequence>
<reference evidence="2" key="2">
    <citation type="journal article" date="2006" name="PLoS Pathog.">
        <title>New perspectives on host-parasite interplay by comparative transcriptomic and proteomic analyses of Schistosoma japonicum.</title>
        <authorList>
            <person name="Liu F."/>
            <person name="Lu J."/>
            <person name="Hu W."/>
            <person name="Wang S.Y."/>
            <person name="Cui S.J."/>
            <person name="Chi M."/>
            <person name="Yan Q."/>
            <person name="Wang X.R."/>
            <person name="Song H.D."/>
            <person name="Xu X.N."/>
            <person name="Wang J.J."/>
            <person name="Zhang X.L."/>
            <person name="Zhang X."/>
            <person name="Wang Z.Q."/>
            <person name="Xue C.L."/>
            <person name="Brindley P.J."/>
            <person name="McManus D.P."/>
            <person name="Yang P.Y."/>
            <person name="Feng Z."/>
            <person name="Chen Z."/>
            <person name="Han Z.G."/>
        </authorList>
    </citation>
    <scope>NUCLEOTIDE SEQUENCE</scope>
</reference>
<dbReference type="EMBL" id="AY808348">
    <property type="protein sequence ID" value="AAX24237.1"/>
    <property type="molecule type" value="mRNA"/>
</dbReference>
<keyword evidence="1" id="KW-1133">Transmembrane helix</keyword>
<protein>
    <submittedName>
        <fullName evidence="2">Uncharacterized protein</fullName>
    </submittedName>
</protein>
<evidence type="ECO:0000256" key="1">
    <source>
        <dbReference type="SAM" id="Phobius"/>
    </source>
</evidence>
<keyword evidence="1" id="KW-0472">Membrane</keyword>
<feature type="transmembrane region" description="Helical" evidence="1">
    <location>
        <begin position="12"/>
        <end position="34"/>
    </location>
</feature>